<dbReference type="AlphaFoldDB" id="A0A1M6JPV3"/>
<evidence type="ECO:0000259" key="4">
    <source>
        <dbReference type="PROSITE" id="PS51898"/>
    </source>
</evidence>
<dbReference type="PANTHER" id="PTHR30349:SF91">
    <property type="entry name" value="INTA PROTEIN"/>
    <property type="match status" value="1"/>
</dbReference>
<gene>
    <name evidence="6" type="ORF">SAMN05421803_106218</name>
</gene>
<feature type="domain" description="Core-binding (CB)" evidence="5">
    <location>
        <begin position="193"/>
        <end position="297"/>
    </location>
</feature>
<dbReference type="Proteomes" id="UP000184452">
    <property type="component" value="Unassembled WGS sequence"/>
</dbReference>
<evidence type="ECO:0000259" key="5">
    <source>
        <dbReference type="PROSITE" id="PS51900"/>
    </source>
</evidence>
<evidence type="ECO:0000256" key="3">
    <source>
        <dbReference type="PROSITE-ProRule" id="PRU01248"/>
    </source>
</evidence>
<dbReference type="InterPro" id="IPR044068">
    <property type="entry name" value="CB"/>
</dbReference>
<reference evidence="6 7" key="1">
    <citation type="submission" date="2016-11" db="EMBL/GenBank/DDBJ databases">
        <authorList>
            <person name="Jaros S."/>
            <person name="Januszkiewicz K."/>
            <person name="Wedrychowicz H."/>
        </authorList>
    </citation>
    <scope>NUCLEOTIDE SEQUENCE [LARGE SCALE GENOMIC DNA]</scope>
    <source>
        <strain evidence="6 7">CGMCC 4.5723</strain>
    </source>
</reference>
<keyword evidence="2" id="KW-0233">DNA recombination</keyword>
<dbReference type="Gene3D" id="1.10.150.130">
    <property type="match status" value="1"/>
</dbReference>
<evidence type="ECO:0000313" key="7">
    <source>
        <dbReference type="Proteomes" id="UP000184452"/>
    </source>
</evidence>
<dbReference type="GO" id="GO:0003677">
    <property type="term" value="F:DNA binding"/>
    <property type="evidence" value="ECO:0007669"/>
    <property type="project" value="UniProtKB-UniRule"/>
</dbReference>
<accession>A0A1M6JPV3</accession>
<sequence>MRGAPPSAGSRAVFVQFRGGGEDVGGSDCRGVVLPRLGAPNHRYQRRVRCAYEHHGKGVNVCMGVYEGSVFKRCGCRNEDSGQALGVKCPRLRREDGAWNPRHGNWWFQLELPRTVEGKRRQARRGGLASQEEARCQLDHVKALLVLGEGEQELEVQVADLIQIALKGRRPLPEVEEVRKRIGAGTDVRREPPVVGVWLREWLDGKPDLAEGTRASYDGHIRKYLVPHLGGFRLDRLQARHVEAMFAAVEEANVYILECRESEDPQVRASVRGRRVISLSTKHRIRATLRSALSDAVRSPDLPVSVNIASHVRLPSCPRKRPLVWTADRVRQWEKDGTVPGEVMVWTPEQTRTFLTHAKKYTWLFPMFHLIAVKGLRRGEAVGLPWANTRLLDGQIDIRVQVVQLAWETITSTPKSAAGQRTITLDADTVKILRGWKRFQNEARLQAGKNWQVTGLAFTRQDGSGWHPGQVSDWFCRLAKAAGLPPITLHGLRHGAASLALAAGTDVKVVSAELGHATTHFTQDTYQSVYPDVAKAAAEATAALLRGEPVPVG</sequence>
<dbReference type="EMBL" id="FQZK01000006">
    <property type="protein sequence ID" value="SHJ48710.1"/>
    <property type="molecule type" value="Genomic_DNA"/>
</dbReference>
<feature type="domain" description="Tyr recombinase" evidence="4">
    <location>
        <begin position="341"/>
        <end position="539"/>
    </location>
</feature>
<dbReference type="InterPro" id="IPR050090">
    <property type="entry name" value="Tyrosine_recombinase_XerCD"/>
</dbReference>
<dbReference type="SUPFAM" id="SSF56349">
    <property type="entry name" value="DNA breaking-rejoining enzymes"/>
    <property type="match status" value="1"/>
</dbReference>
<protein>
    <submittedName>
        <fullName evidence="6">Site-specific recombinase XerD</fullName>
    </submittedName>
</protein>
<dbReference type="PANTHER" id="PTHR30349">
    <property type="entry name" value="PHAGE INTEGRASE-RELATED"/>
    <property type="match status" value="1"/>
</dbReference>
<dbReference type="InterPro" id="IPR010998">
    <property type="entry name" value="Integrase_recombinase_N"/>
</dbReference>
<dbReference type="PROSITE" id="PS51900">
    <property type="entry name" value="CB"/>
    <property type="match status" value="1"/>
</dbReference>
<evidence type="ECO:0000256" key="1">
    <source>
        <dbReference type="ARBA" id="ARBA00023125"/>
    </source>
</evidence>
<dbReference type="GO" id="GO:0015074">
    <property type="term" value="P:DNA integration"/>
    <property type="evidence" value="ECO:0007669"/>
    <property type="project" value="InterPro"/>
</dbReference>
<keyword evidence="1 3" id="KW-0238">DNA-binding</keyword>
<dbReference type="InterPro" id="IPR002104">
    <property type="entry name" value="Integrase_catalytic"/>
</dbReference>
<name>A0A1M6JPV3_9ACTN</name>
<dbReference type="Gene3D" id="1.10.443.10">
    <property type="entry name" value="Intergrase catalytic core"/>
    <property type="match status" value="1"/>
</dbReference>
<evidence type="ECO:0000256" key="2">
    <source>
        <dbReference type="ARBA" id="ARBA00023172"/>
    </source>
</evidence>
<dbReference type="PROSITE" id="PS51898">
    <property type="entry name" value="TYR_RECOMBINASE"/>
    <property type="match status" value="1"/>
</dbReference>
<dbReference type="InterPro" id="IPR011010">
    <property type="entry name" value="DNA_brk_join_enz"/>
</dbReference>
<dbReference type="GO" id="GO:0006310">
    <property type="term" value="P:DNA recombination"/>
    <property type="evidence" value="ECO:0007669"/>
    <property type="project" value="UniProtKB-KW"/>
</dbReference>
<dbReference type="Pfam" id="PF00589">
    <property type="entry name" value="Phage_integrase"/>
    <property type="match status" value="1"/>
</dbReference>
<evidence type="ECO:0000313" key="6">
    <source>
        <dbReference type="EMBL" id="SHJ48710.1"/>
    </source>
</evidence>
<dbReference type="CDD" id="cd01189">
    <property type="entry name" value="INT_ICEBs1_C_like"/>
    <property type="match status" value="1"/>
</dbReference>
<dbReference type="STRING" id="758803.SAMN05421803_106218"/>
<proteinExistence type="predicted"/>
<dbReference type="InterPro" id="IPR013762">
    <property type="entry name" value="Integrase-like_cat_sf"/>
</dbReference>
<organism evidence="6 7">
    <name type="scientific">Nocardiopsis flavescens</name>
    <dbReference type="NCBI Taxonomy" id="758803"/>
    <lineage>
        <taxon>Bacteria</taxon>
        <taxon>Bacillati</taxon>
        <taxon>Actinomycetota</taxon>
        <taxon>Actinomycetes</taxon>
        <taxon>Streptosporangiales</taxon>
        <taxon>Nocardiopsidaceae</taxon>
        <taxon>Nocardiopsis</taxon>
    </lineage>
</organism>
<keyword evidence="7" id="KW-1185">Reference proteome</keyword>